<dbReference type="RefSeq" id="WP_168873532.1">
    <property type="nucleotide sequence ID" value="NZ_JABAIA010000003.1"/>
</dbReference>
<gene>
    <name evidence="2" type="ORF">HGH92_24965</name>
</gene>
<feature type="transmembrane region" description="Helical" evidence="1">
    <location>
        <begin position="163"/>
        <end position="183"/>
    </location>
</feature>
<dbReference type="Proteomes" id="UP000570474">
    <property type="component" value="Unassembled WGS sequence"/>
</dbReference>
<feature type="transmembrane region" description="Helical" evidence="1">
    <location>
        <begin position="281"/>
        <end position="302"/>
    </location>
</feature>
<accession>A0A847RPC3</accession>
<dbReference type="AlphaFoldDB" id="A0A847RPC3"/>
<feature type="transmembrane region" description="Helical" evidence="1">
    <location>
        <begin position="103"/>
        <end position="128"/>
    </location>
</feature>
<feature type="transmembrane region" description="Helical" evidence="1">
    <location>
        <begin position="63"/>
        <end position="82"/>
    </location>
</feature>
<dbReference type="EMBL" id="JABAIA010000003">
    <property type="protein sequence ID" value="NLR67580.1"/>
    <property type="molecule type" value="Genomic_DNA"/>
</dbReference>
<name>A0A847RPC3_9BACT</name>
<keyword evidence="1" id="KW-1133">Transmembrane helix</keyword>
<sequence length="452" mass="51031">MKLLLFVCRLKAISLAKGRDDLDGWFGTFLMVILAGVALLYGLATGYLFRYLHARQYFGVDWLMVRLALIIGALILLKGYFPENVMFRRVFMRTYPVGLWKKAIIQLCYDLISPFFLLLLLFLAAFYFSSGTVATGYFLYLAGSMLVYHLLERIVKIQQAGTWMFVHSSITLLVTGTIILLTLCLKLPLWVLVIIQLTGLMVLVTLFVSIYQRQEVMDAKQTGQSADSRSKSFGQLIFTAVIRKKTVKTTLLIGILFRLLLSGVLIAAASKNRLPAFKDNYFIWAIVCSPVALFNYVFNNLVGYVPQAYFMIGYVQSPGKLFWAYCRGIGKLLLLDFVVSLLLCWYIAPSANMFVFLLFVYPDSIALGFISSLLLPKKVTKTFDMMGFRSNTSIVAGAILAFLIIGMFMAIKQLSLMLLIQGGFMVAVLLLYLRWHKKGMDKMLQSLAAEVF</sequence>
<feature type="transmembrane region" description="Helical" evidence="1">
    <location>
        <begin position="322"/>
        <end position="348"/>
    </location>
</feature>
<keyword evidence="1" id="KW-0812">Transmembrane</keyword>
<organism evidence="2 3">
    <name type="scientific">Chitinophaga varians</name>
    <dbReference type="NCBI Taxonomy" id="2202339"/>
    <lineage>
        <taxon>Bacteria</taxon>
        <taxon>Pseudomonadati</taxon>
        <taxon>Bacteroidota</taxon>
        <taxon>Chitinophagia</taxon>
        <taxon>Chitinophagales</taxon>
        <taxon>Chitinophagaceae</taxon>
        <taxon>Chitinophaga</taxon>
    </lineage>
</organism>
<feature type="transmembrane region" description="Helical" evidence="1">
    <location>
        <begin position="21"/>
        <end position="43"/>
    </location>
</feature>
<evidence type="ECO:0000256" key="1">
    <source>
        <dbReference type="SAM" id="Phobius"/>
    </source>
</evidence>
<protein>
    <submittedName>
        <fullName evidence="2">Uncharacterized protein</fullName>
    </submittedName>
</protein>
<comment type="caution">
    <text evidence="2">The sequence shown here is derived from an EMBL/GenBank/DDBJ whole genome shotgun (WGS) entry which is preliminary data.</text>
</comment>
<proteinExistence type="predicted"/>
<feature type="transmembrane region" description="Helical" evidence="1">
    <location>
        <begin position="251"/>
        <end position="269"/>
    </location>
</feature>
<feature type="transmembrane region" description="Helical" evidence="1">
    <location>
        <begin position="414"/>
        <end position="433"/>
    </location>
</feature>
<keyword evidence="3" id="KW-1185">Reference proteome</keyword>
<feature type="transmembrane region" description="Helical" evidence="1">
    <location>
        <begin position="354"/>
        <end position="376"/>
    </location>
</feature>
<evidence type="ECO:0000313" key="3">
    <source>
        <dbReference type="Proteomes" id="UP000570474"/>
    </source>
</evidence>
<reference evidence="2 3" key="1">
    <citation type="submission" date="2020-04" db="EMBL/GenBank/DDBJ databases">
        <authorList>
            <person name="Yin C."/>
        </authorList>
    </citation>
    <scope>NUCLEOTIDE SEQUENCE [LARGE SCALE GENOMIC DNA]</scope>
    <source>
        <strain evidence="2 3">Ae27</strain>
    </source>
</reference>
<feature type="transmembrane region" description="Helical" evidence="1">
    <location>
        <begin position="189"/>
        <end position="211"/>
    </location>
</feature>
<feature type="transmembrane region" description="Helical" evidence="1">
    <location>
        <begin position="388"/>
        <end position="408"/>
    </location>
</feature>
<feature type="transmembrane region" description="Helical" evidence="1">
    <location>
        <begin position="134"/>
        <end position="151"/>
    </location>
</feature>
<keyword evidence="1" id="KW-0472">Membrane</keyword>
<evidence type="ECO:0000313" key="2">
    <source>
        <dbReference type="EMBL" id="NLR67580.1"/>
    </source>
</evidence>